<sequence>MAYHRNRLTPIADETYINASILLPEYHVE</sequence>
<dbReference type="EMBL" id="SMBI01000034">
    <property type="protein sequence ID" value="TCU11986.1"/>
    <property type="molecule type" value="Genomic_DNA"/>
</dbReference>
<organism evidence="1 2">
    <name type="scientific">Rhizobium laguerreae</name>
    <dbReference type="NCBI Taxonomy" id="1076926"/>
    <lineage>
        <taxon>Bacteria</taxon>
        <taxon>Pseudomonadati</taxon>
        <taxon>Pseudomonadota</taxon>
        <taxon>Alphaproteobacteria</taxon>
        <taxon>Hyphomicrobiales</taxon>
        <taxon>Rhizobiaceae</taxon>
        <taxon>Rhizobium/Agrobacterium group</taxon>
        <taxon>Rhizobium</taxon>
    </lineage>
</organism>
<protein>
    <submittedName>
        <fullName evidence="1">Uncharacterized protein</fullName>
    </submittedName>
</protein>
<proteinExistence type="predicted"/>
<name>A0AAX2Q9P3_9HYPH</name>
<gene>
    <name evidence="1" type="ORF">EV131_13422</name>
</gene>
<comment type="caution">
    <text evidence="1">The sequence shown here is derived from an EMBL/GenBank/DDBJ whole genome shotgun (WGS) entry which is preliminary data.</text>
</comment>
<evidence type="ECO:0000313" key="2">
    <source>
        <dbReference type="Proteomes" id="UP000295021"/>
    </source>
</evidence>
<evidence type="ECO:0000313" key="1">
    <source>
        <dbReference type="EMBL" id="TCU11986.1"/>
    </source>
</evidence>
<dbReference type="Proteomes" id="UP000295021">
    <property type="component" value="Unassembled WGS sequence"/>
</dbReference>
<reference evidence="1 2" key="1">
    <citation type="submission" date="2019-03" db="EMBL/GenBank/DDBJ databases">
        <title>Genomic Encyclopedia of Type Strains, Phase IV (KMG-V): Genome sequencing to study the core and pangenomes of soil and plant-associated prokaryotes.</title>
        <authorList>
            <person name="Whitman W."/>
        </authorList>
    </citation>
    <scope>NUCLEOTIDE SEQUENCE [LARGE SCALE GENOMIC DNA]</scope>
    <source>
        <strain evidence="1 2">FB403</strain>
    </source>
</reference>
<dbReference type="AlphaFoldDB" id="A0AAX2Q9P3"/>
<accession>A0AAX2Q9P3</accession>